<dbReference type="Gene3D" id="1.10.10.60">
    <property type="entry name" value="Homeodomain-like"/>
    <property type="match status" value="1"/>
</dbReference>
<comment type="caution">
    <text evidence="2">The sequence shown here is derived from an EMBL/GenBank/DDBJ whole genome shotgun (WGS) entry which is preliminary data.</text>
</comment>
<dbReference type="PANTHER" id="PTHR37812">
    <property type="entry name" value="MU-LIKE PROPHAGE FLUMU PROTEIN C"/>
    <property type="match status" value="1"/>
</dbReference>
<dbReference type="SUPFAM" id="SSF46689">
    <property type="entry name" value="Homeodomain-like"/>
    <property type="match status" value="1"/>
</dbReference>
<evidence type="ECO:0000313" key="3">
    <source>
        <dbReference type="Proteomes" id="UP000306509"/>
    </source>
</evidence>
<dbReference type="RefSeq" id="WP_044296470.1">
    <property type="nucleotide sequence ID" value="NZ_CAUSDN010000167.1"/>
</dbReference>
<dbReference type="NCBIfam" id="NF040785">
    <property type="entry name" value="CD3324_fam"/>
    <property type="match status" value="1"/>
</dbReference>
<dbReference type="EMBL" id="QGQD01000060">
    <property type="protein sequence ID" value="TLD00080.1"/>
    <property type="molecule type" value="Genomic_DNA"/>
</dbReference>
<evidence type="ECO:0000313" key="2">
    <source>
        <dbReference type="EMBL" id="TLD00080.1"/>
    </source>
</evidence>
<keyword evidence="3" id="KW-1185">Reference proteome</keyword>
<dbReference type="InterPro" id="IPR049739">
    <property type="entry name" value="YraL-like"/>
</dbReference>
<dbReference type="InterPro" id="IPR009057">
    <property type="entry name" value="Homeodomain-like_sf"/>
</dbReference>
<dbReference type="InterPro" id="IPR014875">
    <property type="entry name" value="Mor_transcription_activator"/>
</dbReference>
<dbReference type="Pfam" id="PF08765">
    <property type="entry name" value="Mor"/>
    <property type="match status" value="1"/>
</dbReference>
<accession>A0A4U8Q5F5</accession>
<name>A0A4U8Q5F5_9FIRM</name>
<dbReference type="InterPro" id="IPR052411">
    <property type="entry name" value="c-mor_Regulatory_Protein"/>
</dbReference>
<gene>
    <name evidence="2" type="ORF">DSM106044_03170</name>
</gene>
<sequence length="89" mass="10573">MSYQNSINLLPKELLEQVQKYVEGKVIYIPKKKANKKHWGENTDTKELLASRNHQMYLDFQNGMSVQRLSEKYFLTTKSIQRIIKQNNI</sequence>
<feature type="domain" description="Mor transcription activator" evidence="1">
    <location>
        <begin position="12"/>
        <end position="86"/>
    </location>
</feature>
<dbReference type="STRING" id="180332.GCA_000797495_01881"/>
<dbReference type="Proteomes" id="UP000306509">
    <property type="component" value="Unassembled WGS sequence"/>
</dbReference>
<reference evidence="2 3" key="1">
    <citation type="journal article" date="2019" name="Anaerobe">
        <title>Detection of Robinsoniella peoriensis in multiple bone samples of a trauma patient.</title>
        <authorList>
            <person name="Schrottner P."/>
            <person name="Hartwich K."/>
            <person name="Bunk B."/>
            <person name="Schober I."/>
            <person name="Helbig S."/>
            <person name="Rudolph W.W."/>
            <person name="Gunzer F."/>
        </authorList>
    </citation>
    <scope>NUCLEOTIDE SEQUENCE [LARGE SCALE GENOMIC DNA]</scope>
    <source>
        <strain evidence="2 3">DSM 106044</strain>
    </source>
</reference>
<evidence type="ECO:0000259" key="1">
    <source>
        <dbReference type="Pfam" id="PF08765"/>
    </source>
</evidence>
<proteinExistence type="predicted"/>
<organism evidence="2 3">
    <name type="scientific">Robinsoniella peoriensis</name>
    <dbReference type="NCBI Taxonomy" id="180332"/>
    <lineage>
        <taxon>Bacteria</taxon>
        <taxon>Bacillati</taxon>
        <taxon>Bacillota</taxon>
        <taxon>Clostridia</taxon>
        <taxon>Lachnospirales</taxon>
        <taxon>Lachnospiraceae</taxon>
        <taxon>Robinsoniella</taxon>
    </lineage>
</organism>
<dbReference type="PANTHER" id="PTHR37812:SF1">
    <property type="entry name" value="MU-LIKE PROPHAGE FLUMU PROTEIN C"/>
    <property type="match status" value="1"/>
</dbReference>
<protein>
    <recommendedName>
        <fullName evidence="1">Mor transcription activator domain-containing protein</fullName>
    </recommendedName>
</protein>
<dbReference type="AlphaFoldDB" id="A0A4U8Q5F5"/>